<dbReference type="EMBL" id="RKHO01000001">
    <property type="protein sequence ID" value="ROR89653.1"/>
    <property type="molecule type" value="Genomic_DNA"/>
</dbReference>
<dbReference type="PROSITE" id="PS51257">
    <property type="entry name" value="PROKAR_LIPOPROTEIN"/>
    <property type="match status" value="1"/>
</dbReference>
<evidence type="ECO:0000256" key="1">
    <source>
        <dbReference type="ARBA" id="ARBA00010062"/>
    </source>
</evidence>
<comment type="caution">
    <text evidence="5">The sequence shown here is derived from an EMBL/GenBank/DDBJ whole genome shotgun (WGS) entry which is preliminary data.</text>
</comment>
<protein>
    <submittedName>
        <fullName evidence="5">Amino acid/amide ABC transporter substrate-binding protein (HAAT family)</fullName>
    </submittedName>
</protein>
<gene>
    <name evidence="5" type="ORF">EDD33_0482</name>
</gene>
<keyword evidence="6" id="KW-1185">Reference proteome</keyword>
<dbReference type="PANTHER" id="PTHR47235:SF1">
    <property type="entry name" value="BLR6548 PROTEIN"/>
    <property type="match status" value="1"/>
</dbReference>
<dbReference type="PANTHER" id="PTHR47235">
    <property type="entry name" value="BLR6548 PROTEIN"/>
    <property type="match status" value="1"/>
</dbReference>
<evidence type="ECO:0000313" key="6">
    <source>
        <dbReference type="Proteomes" id="UP000281738"/>
    </source>
</evidence>
<sequence>MTTHDTRGTRPRRRARALVTGVALATLVLGACGGTRPEGGATTVGVTDDSVKIGGHFPLTGVAAPGYSEIPTGAKAYYDYVNAGGGVNGRTIDYLVRDDGYDPTKTSTVTNELVLKEKIFAMVGGLGTPTHGAVVDFLNDEEVPDLFVSSGSLAWGEDPAEKPWTFGWQTDYESEGKVIGQYVKKNFPDAKVGLFLQDDDLGADGEKGLEQYIGDQVVETVRYTSGNTDVAPQISALQSSGADLVIGFNTPSYTALSQLTSLKLGFEPQWFYTNVGSDATLVGSLLSRFSEGAVKGGASSLDGVLTTKYLDTVDDADSEWIKLWKKVWEQEGDDQPLTNYRVYGMAQAYTFVQALQAAGKDLTRQGIVDALEEQGGDFEGPMVAPFAYSKDSHMGTTGMRVARLDGAKVVPETEVEVTEIGDNPIEPDSSDAGKDAPPSSGIPGQD</sequence>
<dbReference type="RefSeq" id="WP_123388949.1">
    <property type="nucleotide sequence ID" value="NZ_RKHO01000001.1"/>
</dbReference>
<dbReference type="Gene3D" id="3.40.50.2300">
    <property type="match status" value="2"/>
</dbReference>
<organism evidence="5 6">
    <name type="scientific">Nocardioides aurantiacus</name>
    <dbReference type="NCBI Taxonomy" id="86796"/>
    <lineage>
        <taxon>Bacteria</taxon>
        <taxon>Bacillati</taxon>
        <taxon>Actinomycetota</taxon>
        <taxon>Actinomycetes</taxon>
        <taxon>Propionibacteriales</taxon>
        <taxon>Nocardioidaceae</taxon>
        <taxon>Nocardioides</taxon>
    </lineage>
</organism>
<feature type="region of interest" description="Disordered" evidence="3">
    <location>
        <begin position="416"/>
        <end position="446"/>
    </location>
</feature>
<dbReference type="Pfam" id="PF13458">
    <property type="entry name" value="Peripla_BP_6"/>
    <property type="match status" value="1"/>
</dbReference>
<dbReference type="Proteomes" id="UP000281738">
    <property type="component" value="Unassembled WGS sequence"/>
</dbReference>
<evidence type="ECO:0000256" key="2">
    <source>
        <dbReference type="ARBA" id="ARBA00022729"/>
    </source>
</evidence>
<reference evidence="5 6" key="1">
    <citation type="submission" date="2018-11" db="EMBL/GenBank/DDBJ databases">
        <title>Sequencing the genomes of 1000 actinobacteria strains.</title>
        <authorList>
            <person name="Klenk H.-P."/>
        </authorList>
    </citation>
    <scope>NUCLEOTIDE SEQUENCE [LARGE SCALE GENOMIC DNA]</scope>
    <source>
        <strain evidence="5 6">DSM 12652</strain>
    </source>
</reference>
<dbReference type="AlphaFoldDB" id="A0A3N2CQ57"/>
<evidence type="ECO:0000259" key="4">
    <source>
        <dbReference type="Pfam" id="PF13458"/>
    </source>
</evidence>
<dbReference type="CDD" id="cd06343">
    <property type="entry name" value="PBP1_ABC_ligand_binding-like"/>
    <property type="match status" value="1"/>
</dbReference>
<accession>A0A3N2CQ57</accession>
<dbReference type="SUPFAM" id="SSF53822">
    <property type="entry name" value="Periplasmic binding protein-like I"/>
    <property type="match status" value="1"/>
</dbReference>
<name>A0A3N2CQ57_9ACTN</name>
<feature type="domain" description="Leucine-binding protein" evidence="4">
    <location>
        <begin position="50"/>
        <end position="406"/>
    </location>
</feature>
<comment type="similarity">
    <text evidence="1">Belongs to the leucine-binding protein family.</text>
</comment>
<dbReference type="InterPro" id="IPR028081">
    <property type="entry name" value="Leu-bd"/>
</dbReference>
<dbReference type="InterPro" id="IPR028082">
    <property type="entry name" value="Peripla_BP_I"/>
</dbReference>
<proteinExistence type="inferred from homology"/>
<dbReference type="OrthoDB" id="7337537at2"/>
<keyword evidence="2" id="KW-0732">Signal</keyword>
<evidence type="ECO:0000256" key="3">
    <source>
        <dbReference type="SAM" id="MobiDB-lite"/>
    </source>
</evidence>
<evidence type="ECO:0000313" key="5">
    <source>
        <dbReference type="EMBL" id="ROR89653.1"/>
    </source>
</evidence>